<protein>
    <submittedName>
        <fullName evidence="3">RC225</fullName>
    </submittedName>
</protein>
<sequence>MSLTSQFLSSATIGLAVGLAGAVHADESTSRWLSPTMLSGRANMFAPDLNFLTFQHMDKMFATRTVAHGDTVWTLPESPVSLDGTYTILGETLDLEEALEKTRTNALIVVKDGVIVFERYRNGSGPDTRFLTFSVAKSYTSTLIGLALNDGLIESLDDPVTKYLPEMAGSGYDGPSVGDLLRMRSGVDWEERYEFGSETQLTKVHDNALVGYRYRWCDYAANESQKGAAAPDERFNYSTLDTSVLGCIVERVTGRTGADYMSEKLWQPLGAEHDAYWIMDGPEDVGREFYGAGLAVTARDHARFGQMVLQGGVADGTRVLPESWVTEATVPDEGYEPTEPGSEVGYQYQWWTETGTDVFMALGLHHQFIRIDPTNNMVIVKTSYTAAPVGHDAENAELFAQITERLTQ</sequence>
<accession>Q8KVW5</accession>
<feature type="signal peptide" evidence="1">
    <location>
        <begin position="1"/>
        <end position="25"/>
    </location>
</feature>
<dbReference type="Pfam" id="PF00144">
    <property type="entry name" value="Beta-lactamase"/>
    <property type="match status" value="1"/>
</dbReference>
<dbReference type="RefSeq" id="WP_011102924.1">
    <property type="nucleotide sequence ID" value="NC_004574.1"/>
</dbReference>
<dbReference type="InterPro" id="IPR012338">
    <property type="entry name" value="Beta-lactam/transpept-like"/>
</dbReference>
<organism evidence="3">
    <name type="scientific">Ruegeria sp. PR1b</name>
    <dbReference type="NCBI Taxonomy" id="185588"/>
    <lineage>
        <taxon>Bacteria</taxon>
        <taxon>Pseudomonadati</taxon>
        <taxon>Pseudomonadota</taxon>
        <taxon>Alphaproteobacteria</taxon>
        <taxon>Rhodobacterales</taxon>
        <taxon>Roseobacteraceae</taxon>
        <taxon>Ruegeria</taxon>
    </lineage>
</organism>
<evidence type="ECO:0000259" key="2">
    <source>
        <dbReference type="Pfam" id="PF00144"/>
    </source>
</evidence>
<dbReference type="InterPro" id="IPR001466">
    <property type="entry name" value="Beta-lactam-related"/>
</dbReference>
<dbReference type="SUPFAM" id="SSF56601">
    <property type="entry name" value="beta-lactamase/transpeptidase-like"/>
    <property type="match status" value="1"/>
</dbReference>
<dbReference type="PANTHER" id="PTHR43283">
    <property type="entry name" value="BETA-LACTAMASE-RELATED"/>
    <property type="match status" value="1"/>
</dbReference>
<dbReference type="InterPro" id="IPR050789">
    <property type="entry name" value="Diverse_Enzym_Activities"/>
</dbReference>
<dbReference type="EMBL" id="AF416331">
    <property type="protein sequence ID" value="AAN05298.1"/>
    <property type="molecule type" value="Genomic_DNA"/>
</dbReference>
<dbReference type="Gene3D" id="3.40.710.10">
    <property type="entry name" value="DD-peptidase/beta-lactamase superfamily"/>
    <property type="match status" value="1"/>
</dbReference>
<dbReference type="AlphaFoldDB" id="Q8KVW5"/>
<keyword evidence="1" id="KW-0732">Signal</keyword>
<evidence type="ECO:0000313" key="3">
    <source>
        <dbReference type="EMBL" id="AAN05298.1"/>
    </source>
</evidence>
<evidence type="ECO:0000256" key="1">
    <source>
        <dbReference type="SAM" id="SignalP"/>
    </source>
</evidence>
<reference evidence="3" key="1">
    <citation type="journal article" date="2003" name="Plasmid">
        <title>Nucleotide sequence based characterizations of two cryptic plasmids from the marine bacterium Ruegeria isolate PR1b.</title>
        <authorList>
            <person name="Zhong Z."/>
            <person name="Caspi R."/>
            <person name="Helinski D."/>
            <person name="Knauf V."/>
            <person name="Sykes S."/>
            <person name="O'Byrne C."/>
            <person name="Shea T.P."/>
            <person name="Wilkinson J.E."/>
            <person name="DeLoughery C."/>
            <person name="Toukdarian A."/>
        </authorList>
    </citation>
    <scope>NUCLEOTIDE SEQUENCE</scope>
    <source>
        <strain evidence="3">PR1b</strain>
        <plasmid evidence="3">pSD25</plasmid>
    </source>
</reference>
<feature type="domain" description="Beta-lactamase-related" evidence="2">
    <location>
        <begin position="102"/>
        <end position="398"/>
    </location>
</feature>
<keyword evidence="3" id="KW-0614">Plasmid</keyword>
<geneLocation type="plasmid" evidence="3">
    <name>pSD25</name>
</geneLocation>
<proteinExistence type="predicted"/>
<name>Q8KVW5_9RHOB</name>
<feature type="chain" id="PRO_5004309363" evidence="1">
    <location>
        <begin position="26"/>
        <end position="408"/>
    </location>
</feature>
<dbReference type="PANTHER" id="PTHR43283:SF7">
    <property type="entry name" value="BETA-LACTAMASE-RELATED DOMAIN-CONTAINING PROTEIN"/>
    <property type="match status" value="1"/>
</dbReference>
<dbReference type="MEROPS" id="S12.A23"/>